<dbReference type="PROSITE" id="PS51257">
    <property type="entry name" value="PROKAR_LIPOPROTEIN"/>
    <property type="match status" value="1"/>
</dbReference>
<accession>A0AAJ7UFZ9</accession>
<evidence type="ECO:0000256" key="1">
    <source>
        <dbReference type="ARBA" id="ARBA00001947"/>
    </source>
</evidence>
<dbReference type="SMART" id="SM00631">
    <property type="entry name" value="Zn_pept"/>
    <property type="match status" value="1"/>
</dbReference>
<sequence>MKTLVALCLLALLGGCLAARRFDGDVVYRMVVKTPEQVQAIRLLAKNIEVDFWRPDSAEQVAVGMEVDIRVPAAQGDYARSFMQRSGLPLQPFIQDLQQAIDAQLDGVRSTAGYNYEKYHNWDEISAWQSSIVAENPDLVSLTRIGSSYQGRPLLLLTVGKKSQTQKKAFFMDCTFHAREWISPAFCQWFVKEAVSTYGSDATMTSLLDGMDFHILTVFNVDGYAYSWSNDRMWRKTRSPNAGTSCIGTDPNRNFDAGWCTGGASSSPCAETYCGTRIESEVESSSMADFIRSRISSIKAYVSVHSYSQMLLFPYAYTYALPPNHAELQSLSKTAVSALQGLYNTRYTYGSSATTIYIASGGSDDWAYDVGIKYSFTLELRDTGRYGFLLPESQIRPTCEETMVAIKVIAEYVLANAK</sequence>
<proteinExistence type="inferred from homology"/>
<dbReference type="GO" id="GO:0008270">
    <property type="term" value="F:zinc ion binding"/>
    <property type="evidence" value="ECO:0007669"/>
    <property type="project" value="InterPro"/>
</dbReference>
<keyword evidence="8" id="KW-0862">Zinc</keyword>
<keyword evidence="5" id="KW-0479">Metal-binding</keyword>
<evidence type="ECO:0000256" key="13">
    <source>
        <dbReference type="ARBA" id="ARBA00039143"/>
    </source>
</evidence>
<comment type="cofactor">
    <cofactor evidence="1">
        <name>Zn(2+)</name>
        <dbReference type="ChEBI" id="CHEBI:29105"/>
    </cofactor>
</comment>
<dbReference type="SUPFAM" id="SSF53187">
    <property type="entry name" value="Zn-dependent exopeptidases"/>
    <property type="match status" value="1"/>
</dbReference>
<dbReference type="Pfam" id="PF02244">
    <property type="entry name" value="Propep_M14"/>
    <property type="match status" value="1"/>
</dbReference>
<keyword evidence="10" id="KW-1015">Disulfide bond</keyword>
<evidence type="ECO:0000256" key="4">
    <source>
        <dbReference type="ARBA" id="ARBA00022670"/>
    </source>
</evidence>
<evidence type="ECO:0000256" key="9">
    <source>
        <dbReference type="ARBA" id="ARBA00023049"/>
    </source>
</evidence>
<dbReference type="PROSITE" id="PS00133">
    <property type="entry name" value="CARBOXYPEPT_ZN_2"/>
    <property type="match status" value="1"/>
</dbReference>
<evidence type="ECO:0000256" key="5">
    <source>
        <dbReference type="ARBA" id="ARBA00022723"/>
    </source>
</evidence>
<organism evidence="18 19">
    <name type="scientific">Petromyzon marinus</name>
    <name type="common">Sea lamprey</name>
    <dbReference type="NCBI Taxonomy" id="7757"/>
    <lineage>
        <taxon>Eukaryota</taxon>
        <taxon>Metazoa</taxon>
        <taxon>Chordata</taxon>
        <taxon>Craniata</taxon>
        <taxon>Vertebrata</taxon>
        <taxon>Cyclostomata</taxon>
        <taxon>Hyperoartia</taxon>
        <taxon>Petromyzontiformes</taxon>
        <taxon>Petromyzontidae</taxon>
        <taxon>Petromyzon</taxon>
    </lineage>
</organism>
<dbReference type="Proteomes" id="UP001318040">
    <property type="component" value="Chromosome 67"/>
</dbReference>
<evidence type="ECO:0000256" key="8">
    <source>
        <dbReference type="ARBA" id="ARBA00022833"/>
    </source>
</evidence>
<evidence type="ECO:0000313" key="18">
    <source>
        <dbReference type="Proteomes" id="UP001318040"/>
    </source>
</evidence>
<dbReference type="PROSITE" id="PS52035">
    <property type="entry name" value="PEPTIDASE_M14"/>
    <property type="match status" value="1"/>
</dbReference>
<evidence type="ECO:0000256" key="14">
    <source>
        <dbReference type="ARBA" id="ARBA00039334"/>
    </source>
</evidence>
<keyword evidence="4" id="KW-0645">Protease</keyword>
<dbReference type="GO" id="GO:0005615">
    <property type="term" value="C:extracellular space"/>
    <property type="evidence" value="ECO:0007669"/>
    <property type="project" value="TreeGrafter"/>
</dbReference>
<dbReference type="EC" id="3.4.17.2" evidence="13"/>
<evidence type="ECO:0000256" key="10">
    <source>
        <dbReference type="ARBA" id="ARBA00023157"/>
    </source>
</evidence>
<dbReference type="RefSeq" id="XP_032834541.1">
    <property type="nucleotide sequence ID" value="XM_032978650.1"/>
</dbReference>
<dbReference type="PRINTS" id="PR00765">
    <property type="entry name" value="CRBOXYPTASEA"/>
</dbReference>
<evidence type="ECO:0000256" key="15">
    <source>
        <dbReference type="PROSITE-ProRule" id="PRU01379"/>
    </source>
</evidence>
<feature type="active site" description="Proton donor/acceptor" evidence="15">
    <location>
        <position position="379"/>
    </location>
</feature>
<keyword evidence="3" id="KW-0121">Carboxypeptidase</keyword>
<comment type="subcellular location">
    <subcellularLocation>
        <location evidence="12">Zymogen granule lumen</location>
    </subcellularLocation>
</comment>
<feature type="chain" id="PRO_5042477792" description="Carboxypeptidase B" evidence="16">
    <location>
        <begin position="19"/>
        <end position="418"/>
    </location>
</feature>
<dbReference type="PROSITE" id="PS00132">
    <property type="entry name" value="CARBOXYPEPT_ZN_1"/>
    <property type="match status" value="1"/>
</dbReference>
<dbReference type="InterPro" id="IPR057246">
    <property type="entry name" value="CARBOXYPEPT_ZN_1"/>
</dbReference>
<evidence type="ECO:0000256" key="16">
    <source>
        <dbReference type="SAM" id="SignalP"/>
    </source>
</evidence>
<dbReference type="Pfam" id="PF00246">
    <property type="entry name" value="Peptidase_M14"/>
    <property type="match status" value="1"/>
</dbReference>
<dbReference type="GO" id="GO:0004181">
    <property type="term" value="F:metallocarboxypeptidase activity"/>
    <property type="evidence" value="ECO:0007669"/>
    <property type="project" value="UniProtKB-EC"/>
</dbReference>
<dbReference type="FunFam" id="3.40.630.10:FF:000001">
    <property type="entry name" value="Carboxypeptidase B"/>
    <property type="match status" value="1"/>
</dbReference>
<dbReference type="Gene3D" id="3.40.630.10">
    <property type="entry name" value="Zn peptidases"/>
    <property type="match status" value="1"/>
</dbReference>
<dbReference type="InterPro" id="IPR057247">
    <property type="entry name" value="CARBOXYPEPT_ZN_2"/>
</dbReference>
<keyword evidence="6 16" id="KW-0732">Signal</keyword>
<dbReference type="FunFam" id="3.30.70.340:FF:000002">
    <property type="entry name" value="Carboxypeptidase A"/>
    <property type="match status" value="1"/>
</dbReference>
<gene>
    <name evidence="19" type="primary">LOC116956807</name>
</gene>
<evidence type="ECO:0000256" key="6">
    <source>
        <dbReference type="ARBA" id="ARBA00022729"/>
    </source>
</evidence>
<feature type="domain" description="Peptidase M14" evidence="17">
    <location>
        <begin position="118"/>
        <end position="413"/>
    </location>
</feature>
<keyword evidence="9" id="KW-0482">Metalloprotease</keyword>
<dbReference type="PANTHER" id="PTHR11705:SF20">
    <property type="entry name" value="CARBOXYPEPTIDASE B"/>
    <property type="match status" value="1"/>
</dbReference>
<evidence type="ECO:0000256" key="12">
    <source>
        <dbReference type="ARBA" id="ARBA00037795"/>
    </source>
</evidence>
<evidence type="ECO:0000313" key="19">
    <source>
        <dbReference type="RefSeq" id="XP_032834541.1"/>
    </source>
</evidence>
<dbReference type="PANTHER" id="PTHR11705">
    <property type="entry name" value="PROTEASE FAMILY M14 CARBOXYPEPTIDASE A,B"/>
    <property type="match status" value="1"/>
</dbReference>
<evidence type="ECO:0000256" key="7">
    <source>
        <dbReference type="ARBA" id="ARBA00022801"/>
    </source>
</evidence>
<evidence type="ECO:0000256" key="3">
    <source>
        <dbReference type="ARBA" id="ARBA00022645"/>
    </source>
</evidence>
<dbReference type="AlphaFoldDB" id="A0AAJ7UFZ9"/>
<evidence type="ECO:0000256" key="2">
    <source>
        <dbReference type="ARBA" id="ARBA00005988"/>
    </source>
</evidence>
<evidence type="ECO:0000256" key="11">
    <source>
        <dbReference type="ARBA" id="ARBA00036114"/>
    </source>
</evidence>
<evidence type="ECO:0000259" key="17">
    <source>
        <dbReference type="PROSITE" id="PS52035"/>
    </source>
</evidence>
<dbReference type="GeneID" id="116956807"/>
<dbReference type="InterPro" id="IPR003146">
    <property type="entry name" value="M14A_act_pep"/>
</dbReference>
<dbReference type="InterPro" id="IPR000834">
    <property type="entry name" value="Peptidase_M14"/>
</dbReference>
<name>A0AAJ7UFZ9_PETMA</name>
<dbReference type="InterPro" id="IPR036990">
    <property type="entry name" value="M14A-like_propep"/>
</dbReference>
<comment type="similarity">
    <text evidence="2 15">Belongs to the peptidase M14 family.</text>
</comment>
<keyword evidence="18" id="KW-1185">Reference proteome</keyword>
<dbReference type="SUPFAM" id="SSF54897">
    <property type="entry name" value="Protease propeptides/inhibitors"/>
    <property type="match status" value="1"/>
</dbReference>
<dbReference type="Gene3D" id="3.30.70.340">
    <property type="entry name" value="Metallocarboxypeptidase-like"/>
    <property type="match status" value="1"/>
</dbReference>
<comment type="catalytic activity">
    <reaction evidence="11">
        <text>Preferential release of a C-terminal lysine or arginine amino acid.</text>
        <dbReference type="EC" id="3.4.17.2"/>
    </reaction>
</comment>
<reference evidence="19" key="1">
    <citation type="submission" date="2025-08" db="UniProtKB">
        <authorList>
            <consortium name="RefSeq"/>
        </authorList>
    </citation>
    <scope>IDENTIFICATION</scope>
    <source>
        <tissue evidence="19">Sperm</tissue>
    </source>
</reference>
<keyword evidence="7" id="KW-0378">Hydrolase</keyword>
<dbReference type="KEGG" id="pmrn:116956807"/>
<protein>
    <recommendedName>
        <fullName evidence="14">Carboxypeptidase B</fullName>
        <ecNumber evidence="13">3.4.17.2</ecNumber>
    </recommendedName>
</protein>
<feature type="signal peptide" evidence="16">
    <location>
        <begin position="1"/>
        <end position="18"/>
    </location>
</feature>
<dbReference type="GO" id="GO:0006508">
    <property type="term" value="P:proteolysis"/>
    <property type="evidence" value="ECO:0007669"/>
    <property type="project" value="UniProtKB-KW"/>
</dbReference>